<dbReference type="PANTHER" id="PTHR46922:SF4">
    <property type="entry name" value="DHHA1 DOMAIN PROTEIN"/>
    <property type="match status" value="1"/>
</dbReference>
<reference evidence="1" key="1">
    <citation type="submission" date="2018-10" db="EMBL/GenBank/DDBJ databases">
        <title>Hidden diversity of soil giant viruses.</title>
        <authorList>
            <person name="Schulz F."/>
            <person name="Alteio L."/>
            <person name="Goudeau D."/>
            <person name="Ryan E.M."/>
            <person name="Malmstrom R.R."/>
            <person name="Blanchard J."/>
            <person name="Woyke T."/>
        </authorList>
    </citation>
    <scope>NUCLEOTIDE SEQUENCE</scope>
    <source>
        <strain evidence="1">BAV1</strain>
    </source>
</reference>
<accession>A0A3G4ZQ39</accession>
<organism evidence="1">
    <name type="scientific">Barrevirus sp</name>
    <dbReference type="NCBI Taxonomy" id="2487763"/>
    <lineage>
        <taxon>Viruses</taxon>
        <taxon>Varidnaviria</taxon>
        <taxon>Bamfordvirae</taxon>
        <taxon>Nucleocytoviricota</taxon>
        <taxon>Megaviricetes</taxon>
        <taxon>Imitervirales</taxon>
        <taxon>Mimiviridae</taxon>
        <taxon>Klosneuvirinae</taxon>
    </lineage>
</organism>
<dbReference type="Gene3D" id="3.10.310.30">
    <property type="match status" value="1"/>
</dbReference>
<dbReference type="GO" id="GO:0016787">
    <property type="term" value="F:hydrolase activity"/>
    <property type="evidence" value="ECO:0007669"/>
    <property type="project" value="UniProtKB-KW"/>
</dbReference>
<sequence length="434" mass="50063">MDQQQLTPDEVDYVIYHNPCSDGTAAGMAAWKYLKNKFPERQVIYKGMAMGQPPPDDIKGKNLLICDYSYKKDVILDLLTKVNKLLIIDHHRSAEKDLQDIDNKYKIFDMKKSGATLTWSYFFPNTEMPLLFKYIEDRDIWTKKLVNTDDFASAFYILPHDFELYEKYLDENLLLSLINVTGPKYQELNAYYTDQAVSYSVPKFCKIKGKYYLVASVNTSILKSDIGNKIFDKYPLIDFSISYSIYDSSNTTSISLRSTDKHADVSKIATKFGAGGHRNASGMRLEYISNAIPSKSYDHGEIYNYLENVYFGSLTIDNQIINIIYLHTTLYQFQLGKYFLQTKYKTQNKERVQVGSTLNNSGNPTDYLDMSAMWNYNVKYDTSDYIIIFDKKLDSKTKEQFINQFTNKASVLVEFNNPTSVKLTFSGLVKKIIL</sequence>
<gene>
    <name evidence="1" type="ORF">Barrevirus7_13</name>
</gene>
<evidence type="ECO:0000313" key="1">
    <source>
        <dbReference type="EMBL" id="AYV77006.1"/>
    </source>
</evidence>
<dbReference type="EMBL" id="MK072004">
    <property type="protein sequence ID" value="AYV77006.1"/>
    <property type="molecule type" value="Genomic_DNA"/>
</dbReference>
<dbReference type="InterPro" id="IPR038763">
    <property type="entry name" value="DHH_sf"/>
</dbReference>
<proteinExistence type="predicted"/>
<name>A0A3G4ZQ39_9VIRU</name>
<dbReference type="SUPFAM" id="SSF64182">
    <property type="entry name" value="DHH phosphoesterases"/>
    <property type="match status" value="1"/>
</dbReference>
<protein>
    <submittedName>
        <fullName evidence="1">DHH family phosphohydrolase</fullName>
    </submittedName>
</protein>
<keyword evidence="1" id="KW-0378">Hydrolase</keyword>
<dbReference type="PANTHER" id="PTHR46922">
    <property type="entry name" value="DHHA1 DOMAIN PROTEIN"/>
    <property type="match status" value="1"/>
</dbReference>